<reference evidence="1 2" key="1">
    <citation type="submission" date="2024-01" db="EMBL/GenBank/DDBJ databases">
        <authorList>
            <person name="Allen C."/>
            <person name="Tagirdzhanova G."/>
        </authorList>
    </citation>
    <scope>NUCLEOTIDE SEQUENCE [LARGE SCALE GENOMIC DNA]</scope>
</reference>
<dbReference type="SUPFAM" id="SSF53474">
    <property type="entry name" value="alpha/beta-Hydrolases"/>
    <property type="match status" value="1"/>
</dbReference>
<dbReference type="Gene3D" id="3.40.50.1820">
    <property type="entry name" value="alpha/beta hydrolase"/>
    <property type="match status" value="1"/>
</dbReference>
<name>A0ABP0CSY1_9PEZI</name>
<comment type="caution">
    <text evidence="1">The sequence shown here is derived from an EMBL/GenBank/DDBJ whole genome shotgun (WGS) entry which is preliminary data.</text>
</comment>
<proteinExistence type="predicted"/>
<organism evidence="1 2">
    <name type="scientific">Sporothrix eucalyptigena</name>
    <dbReference type="NCBI Taxonomy" id="1812306"/>
    <lineage>
        <taxon>Eukaryota</taxon>
        <taxon>Fungi</taxon>
        <taxon>Dikarya</taxon>
        <taxon>Ascomycota</taxon>
        <taxon>Pezizomycotina</taxon>
        <taxon>Sordariomycetes</taxon>
        <taxon>Sordariomycetidae</taxon>
        <taxon>Ophiostomatales</taxon>
        <taxon>Ophiostomataceae</taxon>
        <taxon>Sporothrix</taxon>
    </lineage>
</organism>
<evidence type="ECO:0000313" key="1">
    <source>
        <dbReference type="EMBL" id="CAK7235225.1"/>
    </source>
</evidence>
<evidence type="ECO:0000313" key="2">
    <source>
        <dbReference type="Proteomes" id="UP001642482"/>
    </source>
</evidence>
<dbReference type="Proteomes" id="UP001642482">
    <property type="component" value="Unassembled WGS sequence"/>
</dbReference>
<protein>
    <submittedName>
        <fullName evidence="1">Uncharacterized protein</fullName>
    </submittedName>
</protein>
<sequence>MRLLPQESALCNTERASVSFLAEFIPGTALSAVRSQIRSRHHCLAALYHGDFKLCLAAVIGDISFFCNTRDLYGAFPSVSYMMQFAFPSQVDAVHASDLLPAFMNGIQDAVDVILNADPDFDEANAYTLATDLDESIKDVYQVYFGAFAASGNPNSGPPMRLFNWPVASPGESLSNVLRV</sequence>
<accession>A0ABP0CSY1</accession>
<gene>
    <name evidence="1" type="ORF">SEUCBS140593_009211</name>
</gene>
<keyword evidence="2" id="KW-1185">Reference proteome</keyword>
<dbReference type="InterPro" id="IPR029058">
    <property type="entry name" value="AB_hydrolase_fold"/>
</dbReference>
<dbReference type="EMBL" id="CAWUHD010000145">
    <property type="protein sequence ID" value="CAK7235225.1"/>
    <property type="molecule type" value="Genomic_DNA"/>
</dbReference>